<dbReference type="SUPFAM" id="SSF48403">
    <property type="entry name" value="Ankyrin repeat"/>
    <property type="match status" value="1"/>
</dbReference>
<feature type="repeat" description="ANK" evidence="3">
    <location>
        <begin position="670"/>
        <end position="702"/>
    </location>
</feature>
<feature type="repeat" description="ANK" evidence="3">
    <location>
        <begin position="868"/>
        <end position="900"/>
    </location>
</feature>
<dbReference type="Gene3D" id="3.40.50.300">
    <property type="entry name" value="P-loop containing nucleotide triphosphate hydrolases"/>
    <property type="match status" value="1"/>
</dbReference>
<dbReference type="InterPro" id="IPR054471">
    <property type="entry name" value="GPIID_WHD"/>
</dbReference>
<comment type="caution">
    <text evidence="6">The sequence shown here is derived from an EMBL/GenBank/DDBJ whole genome shotgun (WGS) entry which is preliminary data.</text>
</comment>
<accession>A0AA38P2C4</accession>
<evidence type="ECO:0000259" key="4">
    <source>
        <dbReference type="Pfam" id="PF22939"/>
    </source>
</evidence>
<feature type="repeat" description="ANK" evidence="3">
    <location>
        <begin position="706"/>
        <end position="735"/>
    </location>
</feature>
<keyword evidence="2 3" id="KW-0040">ANK repeat</keyword>
<evidence type="ECO:0000259" key="5">
    <source>
        <dbReference type="Pfam" id="PF24883"/>
    </source>
</evidence>
<proteinExistence type="predicted"/>
<dbReference type="Proteomes" id="UP001163846">
    <property type="component" value="Unassembled WGS sequence"/>
</dbReference>
<evidence type="ECO:0000256" key="2">
    <source>
        <dbReference type="ARBA" id="ARBA00023043"/>
    </source>
</evidence>
<dbReference type="Pfam" id="PF24883">
    <property type="entry name" value="NPHP3_N"/>
    <property type="match status" value="1"/>
</dbReference>
<evidence type="ECO:0000313" key="6">
    <source>
        <dbReference type="EMBL" id="KAJ3834793.1"/>
    </source>
</evidence>
<evidence type="ECO:0000256" key="1">
    <source>
        <dbReference type="ARBA" id="ARBA00022737"/>
    </source>
</evidence>
<feature type="repeat" description="ANK" evidence="3">
    <location>
        <begin position="802"/>
        <end position="834"/>
    </location>
</feature>
<feature type="repeat" description="ANK" evidence="3">
    <location>
        <begin position="637"/>
        <end position="669"/>
    </location>
</feature>
<dbReference type="Pfam" id="PF13637">
    <property type="entry name" value="Ank_4"/>
    <property type="match status" value="1"/>
</dbReference>
<keyword evidence="1" id="KW-0677">Repeat</keyword>
<dbReference type="Gene3D" id="1.25.40.20">
    <property type="entry name" value="Ankyrin repeat-containing domain"/>
    <property type="match status" value="4"/>
</dbReference>
<evidence type="ECO:0000313" key="7">
    <source>
        <dbReference type="Proteomes" id="UP001163846"/>
    </source>
</evidence>
<dbReference type="InterPro" id="IPR027417">
    <property type="entry name" value="P-loop_NTPase"/>
</dbReference>
<feature type="repeat" description="ANK" evidence="3">
    <location>
        <begin position="604"/>
        <end position="636"/>
    </location>
</feature>
<dbReference type="Pfam" id="PF22939">
    <property type="entry name" value="WHD_GPIID"/>
    <property type="match status" value="1"/>
</dbReference>
<dbReference type="Pfam" id="PF12796">
    <property type="entry name" value="Ank_2"/>
    <property type="match status" value="3"/>
</dbReference>
<feature type="domain" description="Nephrocystin 3-like N-terminal" evidence="5">
    <location>
        <begin position="75"/>
        <end position="241"/>
    </location>
</feature>
<feature type="repeat" description="ANK" evidence="3">
    <location>
        <begin position="769"/>
        <end position="801"/>
    </location>
</feature>
<gene>
    <name evidence="6" type="ORF">F5878DRAFT_341933</name>
</gene>
<dbReference type="SUPFAM" id="SSF52540">
    <property type="entry name" value="P-loop containing nucleoside triphosphate hydrolases"/>
    <property type="match status" value="1"/>
</dbReference>
<feature type="repeat" description="ANK" evidence="3">
    <location>
        <begin position="574"/>
        <end position="603"/>
    </location>
</feature>
<sequence length="929" mass="102652">MDNQSNSKYSTEGSFGILNNAQNVTVSGGEFNVAGNNVNVNYYLSSDEEKKLQDWLAAPDSSSNYSTALNKRVAGTCQWIFQDPVYLKWKEEGSVLWIQGQAGSGKTFLITSIIKNHKEANLPSLTIYHYFDTRDNSGKKASFQGLLLSFISQLGAQDRKMHPALKRLHDSSRNGLSHFKPTNEELVNTLTKITKDLVQREVQVHLIIDALDECKEPEEVWKFCVHMGSLHSQIGIIISSRNFQPSSSKYSTISLRNNAMVDQDIATFLDKQLSFKSTTLNTEVKDKLMQKANGGFRYIDCQVQILKESANARRVHEAMTKLPSSLKETYIEAIKKCEDSSYSEEAHYLLLWLLYSFKPLYMSQVAIILSIDLKSREVDSDAEMLIGLEKIIDTTLVTVDDEDIVQLAHASVKDFLLESNSNIHTSKLLNLNAQLGHNIIAQMCLLYLLQQNEAKNIWADSLYTWKIDINTFEQYACVYWGEHTRSTERTDIACKETTELTDEFLENSSKAFMEWKKHFHSWELSEFPIHRIFADCNSLHVIACFGLHKSAQKLLNKTDAQNTDIDSPSEYIGTPLQTAAARGYNDIVELLLQYGAKVNVQSGYYDTAIQAAAFWGHADTIEILLQHGVDVNIQGGHHDTAIQAAAVGGHTETVRLLFQNGADINAQGGNYNTAIQAAAANGYKDTVEFLLQHGADVNAQGGMYGTAIQAAAIMGHKEIVELLAQHGAYINAQDGHFGTAIVAAAVMGHKDIIECLIHHGIDVNTQGGSYGTAIQAAAVMNHKDTVEFLLQHNADVNTQGGNFHTAIQAAATEGHKETVEILLNYGADVNIQGGYYNTALQVAALKGYKKIVELLLQYGADVNTQGGHYGTAIQAAAAGGHKDTVEILLEHGADVHVQSGYYDTAFQAAATRDHKDIIELIQDGTNIDI</sequence>
<name>A0AA38P2C4_9AGAR</name>
<evidence type="ECO:0000256" key="3">
    <source>
        <dbReference type="PROSITE-ProRule" id="PRU00023"/>
    </source>
</evidence>
<reference evidence="6" key="1">
    <citation type="submission" date="2022-08" db="EMBL/GenBank/DDBJ databases">
        <authorList>
            <consortium name="DOE Joint Genome Institute"/>
            <person name="Min B."/>
            <person name="Riley R."/>
            <person name="Sierra-Patev S."/>
            <person name="Naranjo-Ortiz M."/>
            <person name="Looney B."/>
            <person name="Konkel Z."/>
            <person name="Slot J.C."/>
            <person name="Sakamoto Y."/>
            <person name="Steenwyk J.L."/>
            <person name="Rokas A."/>
            <person name="Carro J."/>
            <person name="Camarero S."/>
            <person name="Ferreira P."/>
            <person name="Molpeceres G."/>
            <person name="Ruiz-Duenas F.J."/>
            <person name="Serrano A."/>
            <person name="Henrissat B."/>
            <person name="Drula E."/>
            <person name="Hughes K.W."/>
            <person name="Mata J.L."/>
            <person name="Ishikawa N.K."/>
            <person name="Vargas-Isla R."/>
            <person name="Ushijima S."/>
            <person name="Smith C.A."/>
            <person name="Ahrendt S."/>
            <person name="Andreopoulos W."/>
            <person name="He G."/>
            <person name="Labutti K."/>
            <person name="Lipzen A."/>
            <person name="Ng V."/>
            <person name="Sandor L."/>
            <person name="Barry K."/>
            <person name="Martinez A.T."/>
            <person name="Xiao Y."/>
            <person name="Gibbons J.G."/>
            <person name="Terashima K."/>
            <person name="Hibbett D.S."/>
            <person name="Grigoriev I.V."/>
        </authorList>
    </citation>
    <scope>NUCLEOTIDE SEQUENCE</scope>
    <source>
        <strain evidence="6">TFB9207</strain>
    </source>
</reference>
<dbReference type="PROSITE" id="PS50088">
    <property type="entry name" value="ANK_REPEAT"/>
    <property type="match status" value="9"/>
</dbReference>
<dbReference type="EMBL" id="MU806484">
    <property type="protein sequence ID" value="KAJ3834793.1"/>
    <property type="molecule type" value="Genomic_DNA"/>
</dbReference>
<dbReference type="PROSITE" id="PS50297">
    <property type="entry name" value="ANK_REP_REGION"/>
    <property type="match status" value="8"/>
</dbReference>
<dbReference type="InterPro" id="IPR002110">
    <property type="entry name" value="Ankyrin_rpt"/>
</dbReference>
<dbReference type="InterPro" id="IPR036770">
    <property type="entry name" value="Ankyrin_rpt-contain_sf"/>
</dbReference>
<organism evidence="6 7">
    <name type="scientific">Lentinula raphanica</name>
    <dbReference type="NCBI Taxonomy" id="153919"/>
    <lineage>
        <taxon>Eukaryota</taxon>
        <taxon>Fungi</taxon>
        <taxon>Dikarya</taxon>
        <taxon>Basidiomycota</taxon>
        <taxon>Agaricomycotina</taxon>
        <taxon>Agaricomycetes</taxon>
        <taxon>Agaricomycetidae</taxon>
        <taxon>Agaricales</taxon>
        <taxon>Marasmiineae</taxon>
        <taxon>Omphalotaceae</taxon>
        <taxon>Lentinula</taxon>
    </lineage>
</organism>
<protein>
    <submittedName>
        <fullName evidence="6">Ankyrin repeat-containing domain protein</fullName>
    </submittedName>
</protein>
<dbReference type="PANTHER" id="PTHR24198:SF165">
    <property type="entry name" value="ANKYRIN REPEAT-CONTAINING PROTEIN-RELATED"/>
    <property type="match status" value="1"/>
</dbReference>
<feature type="repeat" description="ANK" evidence="3">
    <location>
        <begin position="835"/>
        <end position="867"/>
    </location>
</feature>
<dbReference type="AlphaFoldDB" id="A0AA38P2C4"/>
<keyword evidence="7" id="KW-1185">Reference proteome</keyword>
<feature type="domain" description="GPI inositol-deacylase winged helix" evidence="4">
    <location>
        <begin position="343"/>
        <end position="420"/>
    </location>
</feature>
<dbReference type="Pfam" id="PF00023">
    <property type="entry name" value="Ank"/>
    <property type="match status" value="1"/>
</dbReference>
<dbReference type="InterPro" id="IPR056884">
    <property type="entry name" value="NPHP3-like_N"/>
</dbReference>
<dbReference type="SMART" id="SM00248">
    <property type="entry name" value="ANK"/>
    <property type="match status" value="12"/>
</dbReference>
<dbReference type="PANTHER" id="PTHR24198">
    <property type="entry name" value="ANKYRIN REPEAT AND PROTEIN KINASE DOMAIN-CONTAINING PROTEIN"/>
    <property type="match status" value="1"/>
</dbReference>